<gene>
    <name evidence="4" type="ORF">HK097_004388</name>
</gene>
<evidence type="ECO:0000313" key="4">
    <source>
        <dbReference type="EMBL" id="KAJ3034814.1"/>
    </source>
</evidence>
<feature type="region of interest" description="Disordered" evidence="2">
    <location>
        <begin position="645"/>
        <end position="671"/>
    </location>
</feature>
<keyword evidence="1" id="KW-0175">Coiled coil</keyword>
<evidence type="ECO:0000256" key="1">
    <source>
        <dbReference type="SAM" id="Coils"/>
    </source>
</evidence>
<feature type="signal peptide" evidence="3">
    <location>
        <begin position="1"/>
        <end position="16"/>
    </location>
</feature>
<feature type="non-terminal residue" evidence="4">
    <location>
        <position position="671"/>
    </location>
</feature>
<comment type="caution">
    <text evidence="4">The sequence shown here is derived from an EMBL/GenBank/DDBJ whole genome shotgun (WGS) entry which is preliminary data.</text>
</comment>
<dbReference type="InterPro" id="IPR011990">
    <property type="entry name" value="TPR-like_helical_dom_sf"/>
</dbReference>
<reference evidence="4" key="1">
    <citation type="submission" date="2020-05" db="EMBL/GenBank/DDBJ databases">
        <title>Phylogenomic resolution of chytrid fungi.</title>
        <authorList>
            <person name="Stajich J.E."/>
            <person name="Amses K."/>
            <person name="Simmons R."/>
            <person name="Seto K."/>
            <person name="Myers J."/>
            <person name="Bonds A."/>
            <person name="Quandt C.A."/>
            <person name="Barry K."/>
            <person name="Liu P."/>
            <person name="Grigoriev I."/>
            <person name="Longcore J.E."/>
            <person name="James T.Y."/>
        </authorList>
    </citation>
    <scope>NUCLEOTIDE SEQUENCE</scope>
    <source>
        <strain evidence="4">JEL0318</strain>
    </source>
</reference>
<dbReference type="Proteomes" id="UP001212841">
    <property type="component" value="Unassembled WGS sequence"/>
</dbReference>
<dbReference type="EMBL" id="JADGJD010002116">
    <property type="protein sequence ID" value="KAJ3034814.1"/>
    <property type="molecule type" value="Genomic_DNA"/>
</dbReference>
<accession>A0AAD5WZ28</accession>
<sequence>MLVRLLCLSRAPLVRASQPASIFYLVPSHSRSYLTKNDRLRILKEKTLAKAVDVVKAEEAKEEAQEEKEKGGTDRSIDPNTGRKLLWFNDPFLLAEHLEWLVVKQDKADEAIDMAKRHMGSTGSEVFGRLLTALARQGLTDKVEKVVQIMSKQNKEISPQGYTSILNSYAVAPQSGLTPEDRRERIRIAEQTWDLIPTPTVHHFNAMLKVCANFVHEGGWTLARKLYTDAKDSTPLKVEDGEKPFFVPIDLITYTTMLRVCANMGGDKGYKVGMQIWKDCLQNHENEKETARRKKEDIPKRSYNRRREVNIETKKLNAPDAYTLSAILLVCARAESDEFARTGLTIASDHLGLRTNLAEDEAPEPPPQKLYTSKPKEPRHTLPFEMTNPLLHTLLQLTWRLQIPAVGFHWFRRLTNYTSFKPDVPSFNIINGLLLQLKDYEKAWKVARHSGSASPPLLLRICATAMKPYGEDNQMWFERAQTQWDIISKELADERSRGRRVDVHPILHYVDCLSNVGKWEDMSKIVERWKEDLIDQSRNMIEKSIAKKNPLLPTSTSSDSDFAALKSGATGAGSRTSFDHDLQFRLKHLGILKDGIGRAIRLARASNSPDLVRLRLLDERILDCLRLSKSGESVVRKAVISMKELRKREAEEERRSEERERRQEEMMERER</sequence>
<feature type="region of interest" description="Disordered" evidence="2">
    <location>
        <begin position="358"/>
        <end position="379"/>
    </location>
</feature>
<keyword evidence="5" id="KW-1185">Reference proteome</keyword>
<feature type="chain" id="PRO_5042054021" description="Pentatricopeptide repeat protein" evidence="3">
    <location>
        <begin position="17"/>
        <end position="671"/>
    </location>
</feature>
<evidence type="ECO:0000256" key="2">
    <source>
        <dbReference type="SAM" id="MobiDB-lite"/>
    </source>
</evidence>
<keyword evidence="3" id="KW-0732">Signal</keyword>
<dbReference type="Gene3D" id="1.25.40.10">
    <property type="entry name" value="Tetratricopeptide repeat domain"/>
    <property type="match status" value="1"/>
</dbReference>
<dbReference type="AlphaFoldDB" id="A0AAD5WZ28"/>
<name>A0AAD5WZ28_9FUNG</name>
<feature type="coiled-coil region" evidence="1">
    <location>
        <begin position="274"/>
        <end position="301"/>
    </location>
</feature>
<evidence type="ECO:0008006" key="6">
    <source>
        <dbReference type="Google" id="ProtNLM"/>
    </source>
</evidence>
<organism evidence="4 5">
    <name type="scientific">Rhizophlyctis rosea</name>
    <dbReference type="NCBI Taxonomy" id="64517"/>
    <lineage>
        <taxon>Eukaryota</taxon>
        <taxon>Fungi</taxon>
        <taxon>Fungi incertae sedis</taxon>
        <taxon>Chytridiomycota</taxon>
        <taxon>Chytridiomycota incertae sedis</taxon>
        <taxon>Chytridiomycetes</taxon>
        <taxon>Rhizophlyctidales</taxon>
        <taxon>Rhizophlyctidaceae</taxon>
        <taxon>Rhizophlyctis</taxon>
    </lineage>
</organism>
<evidence type="ECO:0000313" key="5">
    <source>
        <dbReference type="Proteomes" id="UP001212841"/>
    </source>
</evidence>
<proteinExistence type="predicted"/>
<evidence type="ECO:0000256" key="3">
    <source>
        <dbReference type="SAM" id="SignalP"/>
    </source>
</evidence>
<protein>
    <recommendedName>
        <fullName evidence="6">Pentatricopeptide repeat protein</fullName>
    </recommendedName>
</protein>